<evidence type="ECO:0000256" key="7">
    <source>
        <dbReference type="ARBA" id="ARBA00023180"/>
    </source>
</evidence>
<evidence type="ECO:0000256" key="4">
    <source>
        <dbReference type="ARBA" id="ARBA00022989"/>
    </source>
</evidence>
<keyword evidence="4 8" id="KW-1133">Transmembrane helix</keyword>
<feature type="transmembrane region" description="Helical" evidence="8">
    <location>
        <begin position="219"/>
        <end position="240"/>
    </location>
</feature>
<keyword evidence="7" id="KW-0325">Glycoprotein</keyword>
<keyword evidence="3 8" id="KW-0812">Transmembrane</keyword>
<dbReference type="AlphaFoldDB" id="A0A8J5CVD8"/>
<comment type="caution">
    <text evidence="9">The sequence shown here is derived from an EMBL/GenBank/DDBJ whole genome shotgun (WGS) entry which is preliminary data.</text>
</comment>
<dbReference type="GO" id="GO:0005886">
    <property type="term" value="C:plasma membrane"/>
    <property type="evidence" value="ECO:0007669"/>
    <property type="project" value="UniProtKB-SubCell"/>
</dbReference>
<evidence type="ECO:0000256" key="5">
    <source>
        <dbReference type="ARBA" id="ARBA00023136"/>
    </source>
</evidence>
<accession>A0A8J5CVD8</accession>
<evidence type="ECO:0000256" key="6">
    <source>
        <dbReference type="ARBA" id="ARBA00023170"/>
    </source>
</evidence>
<keyword evidence="2" id="KW-1003">Cell membrane</keyword>
<proteinExistence type="predicted"/>
<evidence type="ECO:0000256" key="8">
    <source>
        <dbReference type="SAM" id="Phobius"/>
    </source>
</evidence>
<gene>
    <name evidence="9" type="ORF">GWK47_047890</name>
</gene>
<organism evidence="9 10">
    <name type="scientific">Chionoecetes opilio</name>
    <name type="common">Atlantic snow crab</name>
    <name type="synonym">Cancer opilio</name>
    <dbReference type="NCBI Taxonomy" id="41210"/>
    <lineage>
        <taxon>Eukaryota</taxon>
        <taxon>Metazoa</taxon>
        <taxon>Ecdysozoa</taxon>
        <taxon>Arthropoda</taxon>
        <taxon>Crustacea</taxon>
        <taxon>Multicrustacea</taxon>
        <taxon>Malacostraca</taxon>
        <taxon>Eumalacostraca</taxon>
        <taxon>Eucarida</taxon>
        <taxon>Decapoda</taxon>
        <taxon>Pleocyemata</taxon>
        <taxon>Brachyura</taxon>
        <taxon>Eubrachyura</taxon>
        <taxon>Majoidea</taxon>
        <taxon>Majidae</taxon>
        <taxon>Chionoecetes</taxon>
    </lineage>
</organism>
<evidence type="ECO:0000256" key="3">
    <source>
        <dbReference type="ARBA" id="ARBA00022692"/>
    </source>
</evidence>
<evidence type="ECO:0000256" key="2">
    <source>
        <dbReference type="ARBA" id="ARBA00022475"/>
    </source>
</evidence>
<dbReference type="EMBL" id="JACEEZ010012372">
    <property type="protein sequence ID" value="KAG0720737.1"/>
    <property type="molecule type" value="Genomic_DNA"/>
</dbReference>
<comment type="subcellular location">
    <subcellularLocation>
        <location evidence="1">Cell membrane</location>
        <topology evidence="1">Multi-pass membrane protein</topology>
    </subcellularLocation>
</comment>
<dbReference type="Proteomes" id="UP000770661">
    <property type="component" value="Unassembled WGS sequence"/>
</dbReference>
<dbReference type="InterPro" id="IPR052192">
    <property type="entry name" value="Insect_Ionotropic_Sensory_Rcpt"/>
</dbReference>
<keyword evidence="10" id="KW-1185">Reference proteome</keyword>
<keyword evidence="6" id="KW-0675">Receptor</keyword>
<evidence type="ECO:0000256" key="1">
    <source>
        <dbReference type="ARBA" id="ARBA00004651"/>
    </source>
</evidence>
<dbReference type="PANTHER" id="PTHR42643:SF24">
    <property type="entry name" value="IONOTROPIC RECEPTOR 60A"/>
    <property type="match status" value="1"/>
</dbReference>
<protein>
    <submittedName>
        <fullName evidence="9">Uncharacterized protein</fullName>
    </submittedName>
</protein>
<sequence length="242" mass="26854">MGGSGKAKTYLLPQHAWGNKPVKLADHAGQMKLSRKSTEGTLLCKKFFNYEQFITIYIKAHFTDATCAQPFQISKKPTSYVAAYGWGMSHRTLEAPWTSIQRRGPCDGGVLQTPQNPPGPTSLFEPVSLRLTGPPPPGIARGACDILPTRHRRGSPFYARFHQLVGRLRDAGIIAYWTEKEIDRHTEKGTEEPFTYDSSGEYSKDRSKQVVLGLSQLDGAFYVFVLGIGVSFLIFLLEVITG</sequence>
<name>A0A8J5CVD8_CHIOP</name>
<evidence type="ECO:0000313" key="9">
    <source>
        <dbReference type="EMBL" id="KAG0720737.1"/>
    </source>
</evidence>
<dbReference type="PANTHER" id="PTHR42643">
    <property type="entry name" value="IONOTROPIC RECEPTOR 20A-RELATED"/>
    <property type="match status" value="1"/>
</dbReference>
<reference evidence="9" key="1">
    <citation type="submission" date="2020-07" db="EMBL/GenBank/DDBJ databases">
        <title>The High-quality genome of the commercially important snow crab, Chionoecetes opilio.</title>
        <authorList>
            <person name="Jeong J.-H."/>
            <person name="Ryu S."/>
        </authorList>
    </citation>
    <scope>NUCLEOTIDE SEQUENCE</scope>
    <source>
        <strain evidence="9">MADBK_172401_WGS</strain>
        <tissue evidence="9">Digestive gland</tissue>
    </source>
</reference>
<evidence type="ECO:0000313" key="10">
    <source>
        <dbReference type="Proteomes" id="UP000770661"/>
    </source>
</evidence>
<dbReference type="OrthoDB" id="6353409at2759"/>
<keyword evidence="5 8" id="KW-0472">Membrane</keyword>